<evidence type="ECO:0000313" key="15">
    <source>
        <dbReference type="Proteomes" id="UP000187013"/>
    </source>
</evidence>
<dbReference type="SUPFAM" id="SSF82866">
    <property type="entry name" value="Multidrug efflux transporter AcrB transmembrane domain"/>
    <property type="match status" value="2"/>
</dbReference>
<feature type="transmembrane region" description="Helical" evidence="11">
    <location>
        <begin position="1029"/>
        <end position="1050"/>
    </location>
</feature>
<comment type="caution">
    <text evidence="14">The sequence shown here is derived from an EMBL/GenBank/DDBJ whole genome shotgun (WGS) entry which is preliminary data.</text>
</comment>
<evidence type="ECO:0000313" key="14">
    <source>
        <dbReference type="EMBL" id="GAV54858.1"/>
    </source>
</evidence>
<dbReference type="InterPro" id="IPR032190">
    <property type="entry name" value="NPC1_N"/>
</dbReference>
<comment type="similarity">
    <text evidence="2">Belongs to the patched family.</text>
</comment>
<reference evidence="14 15" key="1">
    <citation type="submission" date="2016-08" db="EMBL/GenBank/DDBJ databases">
        <title>Draft genome sequence of allopolyploid Zygosaccharomyces rouxii.</title>
        <authorList>
            <person name="Watanabe J."/>
            <person name="Uehara K."/>
            <person name="Mogi Y."/>
            <person name="Tsukioka Y."/>
        </authorList>
    </citation>
    <scope>NUCLEOTIDE SEQUENCE [LARGE SCALE GENOMIC DNA]</scope>
    <source>
        <strain evidence="14 15">NBRC 110957</strain>
    </source>
</reference>
<evidence type="ECO:0000256" key="6">
    <source>
        <dbReference type="ARBA" id="ARBA00022989"/>
    </source>
</evidence>
<protein>
    <recommendedName>
        <fullName evidence="13">SSD domain-containing protein</fullName>
    </recommendedName>
</protein>
<evidence type="ECO:0000256" key="8">
    <source>
        <dbReference type="ARBA" id="ARBA00023136"/>
    </source>
</evidence>
<keyword evidence="7" id="KW-0445">Lipid transport</keyword>
<dbReference type="Pfam" id="PF12349">
    <property type="entry name" value="Sterol-sensing"/>
    <property type="match status" value="1"/>
</dbReference>
<keyword evidence="4 11" id="KW-0812">Transmembrane</keyword>
<evidence type="ECO:0000256" key="9">
    <source>
        <dbReference type="ARBA" id="ARBA00023157"/>
    </source>
</evidence>
<feature type="transmembrane region" description="Helical" evidence="11">
    <location>
        <begin position="1105"/>
        <end position="1124"/>
    </location>
</feature>
<dbReference type="OrthoDB" id="6510177at2759"/>
<dbReference type="Proteomes" id="UP000187013">
    <property type="component" value="Unassembled WGS sequence"/>
</dbReference>
<keyword evidence="6 11" id="KW-1133">Transmembrane helix</keyword>
<feature type="transmembrane region" description="Helical" evidence="11">
    <location>
        <begin position="343"/>
        <end position="361"/>
    </location>
</feature>
<dbReference type="Gene3D" id="1.20.1640.10">
    <property type="entry name" value="Multidrug efflux transporter AcrB transmembrane domain"/>
    <property type="match status" value="2"/>
</dbReference>
<dbReference type="AlphaFoldDB" id="A0A1Q3AGN8"/>
<dbReference type="PANTHER" id="PTHR45727">
    <property type="entry name" value="NPC INTRACELLULAR CHOLESTEROL TRANSPORTER 1"/>
    <property type="match status" value="1"/>
</dbReference>
<feature type="signal peptide" evidence="12">
    <location>
        <begin position="1"/>
        <end position="19"/>
    </location>
</feature>
<keyword evidence="8 11" id="KW-0472">Membrane</keyword>
<dbReference type="InterPro" id="IPR053958">
    <property type="entry name" value="HMGCR/SNAP/NPC1-like_SSD"/>
</dbReference>
<feature type="transmembrane region" description="Helical" evidence="11">
    <location>
        <begin position="671"/>
        <end position="690"/>
    </location>
</feature>
<feature type="transmembrane region" description="Helical" evidence="11">
    <location>
        <begin position="562"/>
        <end position="580"/>
    </location>
</feature>
<keyword evidence="10" id="KW-0325">Glycoprotein</keyword>
<dbReference type="EMBL" id="BDGX01000045">
    <property type="protein sequence ID" value="GAV54858.1"/>
    <property type="molecule type" value="Genomic_DNA"/>
</dbReference>
<dbReference type="FunFam" id="1.20.1640.10:FF:000029">
    <property type="entry name" value="Putative Patched sphingolipid transporter"/>
    <property type="match status" value="1"/>
</dbReference>
<feature type="transmembrane region" description="Helical" evidence="11">
    <location>
        <begin position="696"/>
        <end position="722"/>
    </location>
</feature>
<keyword evidence="9" id="KW-1015">Disulfide bond</keyword>
<proteinExistence type="inferred from homology"/>
<dbReference type="Pfam" id="PF22314">
    <property type="entry name" value="NPC1_MLD"/>
    <property type="match status" value="1"/>
</dbReference>
<feature type="chain" id="PRO_5011958856" description="SSD domain-containing protein" evidence="12">
    <location>
        <begin position="20"/>
        <end position="1181"/>
    </location>
</feature>
<feature type="transmembrane region" description="Helical" evidence="11">
    <location>
        <begin position="619"/>
        <end position="640"/>
    </location>
</feature>
<dbReference type="PANTHER" id="PTHR45727:SF2">
    <property type="entry name" value="NPC INTRACELLULAR CHOLESTEROL TRANSPORTER 1"/>
    <property type="match status" value="1"/>
</dbReference>
<evidence type="ECO:0000256" key="11">
    <source>
        <dbReference type="SAM" id="Phobius"/>
    </source>
</evidence>
<dbReference type="Pfam" id="PF16414">
    <property type="entry name" value="NPC1_N"/>
    <property type="match status" value="1"/>
</dbReference>
<feature type="transmembrane region" description="Helical" evidence="11">
    <location>
        <begin position="1004"/>
        <end position="1023"/>
    </location>
</feature>
<evidence type="ECO:0000256" key="4">
    <source>
        <dbReference type="ARBA" id="ARBA00022692"/>
    </source>
</evidence>
<comment type="subcellular location">
    <subcellularLocation>
        <location evidence="1">Membrane</location>
        <topology evidence="1">Multi-pass membrane protein</topology>
    </subcellularLocation>
</comment>
<dbReference type="GO" id="GO:0015918">
    <property type="term" value="P:sterol transport"/>
    <property type="evidence" value="ECO:0007669"/>
    <property type="project" value="TreeGrafter"/>
</dbReference>
<evidence type="ECO:0000256" key="1">
    <source>
        <dbReference type="ARBA" id="ARBA00004141"/>
    </source>
</evidence>
<evidence type="ECO:0000256" key="3">
    <source>
        <dbReference type="ARBA" id="ARBA00022448"/>
    </source>
</evidence>
<keyword evidence="5 12" id="KW-0732">Signal</keyword>
<evidence type="ECO:0000256" key="2">
    <source>
        <dbReference type="ARBA" id="ARBA00005585"/>
    </source>
</evidence>
<feature type="transmembrane region" description="Helical" evidence="11">
    <location>
        <begin position="796"/>
        <end position="813"/>
    </location>
</feature>
<accession>A0A1Q3AGN8</accession>
<evidence type="ECO:0000256" key="5">
    <source>
        <dbReference type="ARBA" id="ARBA00022729"/>
    </source>
</evidence>
<evidence type="ECO:0000256" key="12">
    <source>
        <dbReference type="SAM" id="SignalP"/>
    </source>
</evidence>
<sequence length="1181" mass="132629">MWFLAILAYIQLLIQLNLAGATDATGAAQCAIYGNCGKKSFLGSELPCPVQKDFEPEPASDELKELVVSVCGEEWQDIDTFCCTKDQVVSLRDNLKKAQNIIASCPACAKNFNNLFCHFTCSPEQRQFMNVTRTQESINHKEIVSELNFFVNSSWASTFYDSCKEVKFSATNGYAMDLIGGGAKDYQQFLKFLGDEKPLIGGSPFQINYLYNSTYPFKEFNDNAYSCHDPQYKCACADCDSSCPRLDPLKTGTCKVGKLNCFSFSVLVIYAILFVGIGIFHVYLFKFKGRRSPIIEEDHSVINSRMTSQDRLFEMYDTKSYSINGKISSVLGGVSRYAVNNPYFVLALTAGIVAVLGMSLYEFGELETNPINLWVNKDDPKYQEKLYFDEKFGEFYRVEQVFIVNDTGSVLSYDTMKWWFDVEKHITQSVKNADGISYQDLCFRPTNESTCVVESFTQYFQGELPPEIGWEDELKACTDSPVNCLPSFQQPLPENLLFSDDNVFASHAFVITLLVDDHSNAAVSWEEELENYLLNLDIPKGLRMSFSTDMSLEKELNGNNDVWIVCASYFVMFLYASWALRKNGVESRWLLGFAGITIVVFSVVCAAGLLSALGVKSTLIIAEVIPFLILAIGIDNIFLITHENDRIADEYPAKTTDDRIVKAVQRISPSILASLVCQAGCFLIAAFVSMPAVHNFALYSALAILFNVVLQLTAYVAVLSLYEKQYSVRLPAAVERQSVIFGPKYFNFVSKKMKVLSLFVSYALLSLIFVPGIKFGLDQTLAVPQSSYLVDYFRDIYQYLNVGPPVFFVVKDLDLTRRENQQKLCGKFTTCHPTSLNNVLEQERKRSTITEPVANWLDDFLMFLNPQLDQCCRFKKGSHDICPPTFPTRRCETCYEEGEWNYDMSGLPEGQDFLDFMDIWINSPSDPCPLGGKAPYSRAIAYNGTSIEASTFRSSHKPLTSQDDFIQAYDDAIRISQSFENLDVFAYSPFYIFFVQYKSLLSSTLKLIGSALGLIFVVSAALLGSIQTAVILTLTVLIVLVDIAAFMAWFQISLNAVSLVNLVICVGLAVEFCIHIARAFTIVPYGTKKDKDSRMKYSMTTVGDSVFKGITMTKFIGVCVLAFAKSKIFQVFYFRMWFSLIILASVHALVFLPILLSLAGGKSYVDELMDTEPRDSNLENN</sequence>
<evidence type="ECO:0000256" key="10">
    <source>
        <dbReference type="ARBA" id="ARBA00023180"/>
    </source>
</evidence>
<dbReference type="InterPro" id="IPR000731">
    <property type="entry name" value="SSD"/>
</dbReference>
<feature type="transmembrane region" description="Helical" evidence="11">
    <location>
        <begin position="1062"/>
        <end position="1085"/>
    </location>
</feature>
<organism evidence="14 15">
    <name type="scientific">Zygosaccharomyces rouxii</name>
    <dbReference type="NCBI Taxonomy" id="4956"/>
    <lineage>
        <taxon>Eukaryota</taxon>
        <taxon>Fungi</taxon>
        <taxon>Dikarya</taxon>
        <taxon>Ascomycota</taxon>
        <taxon>Saccharomycotina</taxon>
        <taxon>Saccharomycetes</taxon>
        <taxon>Saccharomycetales</taxon>
        <taxon>Saccharomycetaceae</taxon>
        <taxon>Zygosaccharomyces</taxon>
    </lineage>
</organism>
<feature type="transmembrane region" description="Helical" evidence="11">
    <location>
        <begin position="1136"/>
        <end position="1159"/>
    </location>
</feature>
<feature type="transmembrane region" description="Helical" evidence="11">
    <location>
        <begin position="755"/>
        <end position="776"/>
    </location>
</feature>
<name>A0A1Q3AGN8_ZYGRO</name>
<evidence type="ECO:0000256" key="7">
    <source>
        <dbReference type="ARBA" id="ARBA00023055"/>
    </source>
</evidence>
<dbReference type="GO" id="GO:0016020">
    <property type="term" value="C:membrane"/>
    <property type="evidence" value="ECO:0007669"/>
    <property type="project" value="UniProtKB-SubCell"/>
</dbReference>
<feature type="domain" description="SSD" evidence="13">
    <location>
        <begin position="561"/>
        <end position="721"/>
    </location>
</feature>
<keyword evidence="3" id="KW-0813">Transport</keyword>
<feature type="transmembrane region" description="Helical" evidence="11">
    <location>
        <begin position="262"/>
        <end position="285"/>
    </location>
</feature>
<evidence type="ECO:0000259" key="13">
    <source>
        <dbReference type="PROSITE" id="PS50156"/>
    </source>
</evidence>
<feature type="transmembrane region" description="Helical" evidence="11">
    <location>
        <begin position="589"/>
        <end position="613"/>
    </location>
</feature>
<dbReference type="InterPro" id="IPR053956">
    <property type="entry name" value="NPC1_MLD"/>
</dbReference>
<dbReference type="GO" id="GO:0032934">
    <property type="term" value="F:sterol binding"/>
    <property type="evidence" value="ECO:0007669"/>
    <property type="project" value="TreeGrafter"/>
</dbReference>
<gene>
    <name evidence="14" type="ORF">ZYGR_0AS01810</name>
</gene>
<dbReference type="PROSITE" id="PS50156">
    <property type="entry name" value="SSD"/>
    <property type="match status" value="1"/>
</dbReference>